<keyword evidence="1" id="KW-1277">Toxin-antitoxin system</keyword>
<dbReference type="EMBL" id="LAZR01009417">
    <property type="protein sequence ID" value="KKM72711.1"/>
    <property type="molecule type" value="Genomic_DNA"/>
</dbReference>
<gene>
    <name evidence="2" type="ORF">LCGC14_1417830</name>
</gene>
<dbReference type="AlphaFoldDB" id="A0A0F9KDI3"/>
<proteinExistence type="predicted"/>
<evidence type="ECO:0000256" key="1">
    <source>
        <dbReference type="ARBA" id="ARBA00022649"/>
    </source>
</evidence>
<accession>A0A0F9KDI3</accession>
<dbReference type="Pfam" id="PF02697">
    <property type="entry name" value="VAPB_antitox"/>
    <property type="match status" value="1"/>
</dbReference>
<protein>
    <recommendedName>
        <fullName evidence="3">Antitoxin</fullName>
    </recommendedName>
</protein>
<organism evidence="2">
    <name type="scientific">marine sediment metagenome</name>
    <dbReference type="NCBI Taxonomy" id="412755"/>
    <lineage>
        <taxon>unclassified sequences</taxon>
        <taxon>metagenomes</taxon>
        <taxon>ecological metagenomes</taxon>
    </lineage>
</organism>
<comment type="caution">
    <text evidence="2">The sequence shown here is derived from an EMBL/GenBank/DDBJ whole genome shotgun (WGS) entry which is preliminary data.</text>
</comment>
<reference evidence="2" key="1">
    <citation type="journal article" date="2015" name="Nature">
        <title>Complex archaea that bridge the gap between prokaryotes and eukaryotes.</title>
        <authorList>
            <person name="Spang A."/>
            <person name="Saw J.H."/>
            <person name="Jorgensen S.L."/>
            <person name="Zaremba-Niedzwiedzka K."/>
            <person name="Martijn J."/>
            <person name="Lind A.E."/>
            <person name="van Eijk R."/>
            <person name="Schleper C."/>
            <person name="Guy L."/>
            <person name="Ettema T.J."/>
        </authorList>
    </citation>
    <scope>NUCLEOTIDE SEQUENCE</scope>
</reference>
<sequence length="79" mass="9510">MTQKTIDISEEVYKKLEKLKSKDESISNYILRLINEKEISNSIEEFAGVFEEDSEEWEEIEKILYEDRLKSKSYRDIEL</sequence>
<name>A0A0F9KDI3_9ZZZZ</name>
<evidence type="ECO:0000313" key="2">
    <source>
        <dbReference type="EMBL" id="KKM72711.1"/>
    </source>
</evidence>
<dbReference type="InterPro" id="IPR003847">
    <property type="entry name" value="Put_antitoxin"/>
</dbReference>
<evidence type="ECO:0008006" key="3">
    <source>
        <dbReference type="Google" id="ProtNLM"/>
    </source>
</evidence>